<evidence type="ECO:0000313" key="1">
    <source>
        <dbReference type="EMBL" id="PRP73363.1"/>
    </source>
</evidence>
<evidence type="ECO:0000313" key="2">
    <source>
        <dbReference type="Proteomes" id="UP000241769"/>
    </source>
</evidence>
<protein>
    <submittedName>
        <fullName evidence="1">Uncharacterized protein</fullName>
    </submittedName>
</protein>
<dbReference type="EMBL" id="MDYQ01000617">
    <property type="protein sequence ID" value="PRP73363.1"/>
    <property type="molecule type" value="Genomic_DNA"/>
</dbReference>
<accession>A0A2P6MNT2</accession>
<dbReference type="InParanoid" id="A0A2P6MNT2"/>
<sequence>NLLKLGIVFVTRVTYHWNQRISETQNQVRKYDGVRTLMTLYPGTKTHGLPKNIFRFFVRTFITEKSDNGGCQVSFLISMGVIWTLLKLGIVFVTRVTYHWNQRISETQNQVRKYDGARTLMTVYPGRKTHGLPKNIFRFFVRTFITEKSDNGGCQVIFLISMGDKGPRALTFLMHIIICIIFVNRDIYRWNQRSLLSQKQVRKVVVTWRALFGNKAREVERHMAYTLRISETQNQVRKYDVQKHMGYPKMGGCQVSFLISMGPTVTIRDKGPRALIFLTHITICIIFVNRDIYHWNQRSLLSQKQVRKVVVTWEGTSSQWHIDKVERHMAYTLVQSIFSSGHLHQSKVRITLNNSVRTLNGSVIWILLKSGIVFVTRVTYHWNQRISETQNQVRKYDDIDDTLPRYKNTWATQKYIQIFRPDFHNREKEGARSVSSFPWGERSLLSQKQVRKVVVTWRALFGNKAREVERHMAYTLVQSIFSSGHLHQSKVRITLNNSVCTLNVSVIWTLLKLGIIFVTRVTYHWNQRISETQNQVEKHMGYPKMVRISGVISHLGRVPVVVTWRALFGNKAREVERHMAYTLVQSIFSSGHLHQSKVRITLNNSVCTLNVSVIWTLLKLGIVFVTRVTYHWNQRISETQNQVQKHMGYPKMGGCQVSFLISMGDKGPRALTFLTHITICIIFVNRDIYHWNQRSLLSQKQVRKVVVTWRALFGNNALGEGVRTLMTLYPGTKTHGLPKNGFRFFVRTFITEKSDNGGCQVSFLISMGDKGPRALIFLTHITICIIFVNRHIYHWNQRSLLSQKQVERHMAYTLVQSIFSSGHLHQSKVRITLNNSVCTLNVSVIWTLLKLGIVFVTRVTYHWNQRISETQNQVQKHMGYPKMVRISGFISHLGRVPATVQPLPSEIKARRSLLSQKQVRKVVVTWRALFGNNAREVERHMAYTLVQSIFSSGHLHQSKVRITLNNSVCTLNVSVIWTLLKLGIVFVTRVTYHWNQRISETQNQVQKHMGYPKMGGCQVSFLISMGDKGPRALIFLTHITICIIFVNRDIYHWNQRSLLSQKQVERHMAYTLVQSIFSSGHLHQSKRNMDFAQVRHCFCDLCDIPLESAHLRDSESGTKTHGLPKNGFRFFVRTFITEKSDNGGCQVSFLISMGDKGPRALIFLTHVTICIIFVNRDIYHWNQRSLLSQKQVERHMAYTLVQSIFSSGHLHQSKVRITLNNRGVVAKRQGLYATFS</sequence>
<gene>
    <name evidence="1" type="ORF">PROFUN_16322</name>
</gene>
<reference evidence="1 2" key="1">
    <citation type="journal article" date="2018" name="Genome Biol. Evol.">
        <title>Multiple Roots of Fruiting Body Formation in Amoebozoa.</title>
        <authorList>
            <person name="Hillmann F."/>
            <person name="Forbes G."/>
            <person name="Novohradska S."/>
            <person name="Ferling I."/>
            <person name="Riege K."/>
            <person name="Groth M."/>
            <person name="Westermann M."/>
            <person name="Marz M."/>
            <person name="Spaller T."/>
            <person name="Winckler T."/>
            <person name="Schaap P."/>
            <person name="Glockner G."/>
        </authorList>
    </citation>
    <scope>NUCLEOTIDE SEQUENCE [LARGE SCALE GENOMIC DNA]</scope>
    <source>
        <strain evidence="1 2">Jena</strain>
    </source>
</reference>
<dbReference type="AlphaFoldDB" id="A0A2P6MNT2"/>
<name>A0A2P6MNT2_9EUKA</name>
<feature type="non-terminal residue" evidence="1">
    <location>
        <position position="1"/>
    </location>
</feature>
<organism evidence="1 2">
    <name type="scientific">Planoprotostelium fungivorum</name>
    <dbReference type="NCBI Taxonomy" id="1890364"/>
    <lineage>
        <taxon>Eukaryota</taxon>
        <taxon>Amoebozoa</taxon>
        <taxon>Evosea</taxon>
        <taxon>Variosea</taxon>
        <taxon>Cavosteliida</taxon>
        <taxon>Cavosteliaceae</taxon>
        <taxon>Planoprotostelium</taxon>
    </lineage>
</organism>
<comment type="caution">
    <text evidence="1">The sequence shown here is derived from an EMBL/GenBank/DDBJ whole genome shotgun (WGS) entry which is preliminary data.</text>
</comment>
<proteinExistence type="predicted"/>
<keyword evidence="2" id="KW-1185">Reference proteome</keyword>
<dbReference type="Proteomes" id="UP000241769">
    <property type="component" value="Unassembled WGS sequence"/>
</dbReference>